<evidence type="ECO:0000256" key="4">
    <source>
        <dbReference type="ARBA" id="ARBA00022692"/>
    </source>
</evidence>
<evidence type="ECO:0000259" key="14">
    <source>
        <dbReference type="Pfam" id="PF07715"/>
    </source>
</evidence>
<evidence type="ECO:0000256" key="3">
    <source>
        <dbReference type="ARBA" id="ARBA00022452"/>
    </source>
</evidence>
<gene>
    <name evidence="15" type="ORF">IAC08_00470</name>
</gene>
<evidence type="ECO:0000256" key="7">
    <source>
        <dbReference type="ARBA" id="ARBA00023136"/>
    </source>
</evidence>
<dbReference type="GO" id="GO:0044718">
    <property type="term" value="P:siderophore transmembrane transport"/>
    <property type="evidence" value="ECO:0007669"/>
    <property type="project" value="TreeGrafter"/>
</dbReference>
<evidence type="ECO:0000256" key="1">
    <source>
        <dbReference type="ARBA" id="ARBA00004571"/>
    </source>
</evidence>
<accession>A0A9D9HJA7</accession>
<comment type="subcellular location">
    <subcellularLocation>
        <location evidence="1 10">Cell outer membrane</location>
        <topology evidence="1 10">Multi-pass membrane protein</topology>
    </subcellularLocation>
</comment>
<dbReference type="InterPro" id="IPR036942">
    <property type="entry name" value="Beta-barrel_TonB_sf"/>
</dbReference>
<dbReference type="PROSITE" id="PS52016">
    <property type="entry name" value="TONB_DEPENDENT_REC_3"/>
    <property type="match status" value="1"/>
</dbReference>
<evidence type="ECO:0000313" key="16">
    <source>
        <dbReference type="Proteomes" id="UP000823617"/>
    </source>
</evidence>
<evidence type="ECO:0000256" key="6">
    <source>
        <dbReference type="ARBA" id="ARBA00023077"/>
    </source>
</evidence>
<dbReference type="Pfam" id="PF07715">
    <property type="entry name" value="Plug"/>
    <property type="match status" value="1"/>
</dbReference>
<dbReference type="InterPro" id="IPR012910">
    <property type="entry name" value="Plug_dom"/>
</dbReference>
<dbReference type="EMBL" id="JADIMK010000005">
    <property type="protein sequence ID" value="MBO8454867.1"/>
    <property type="molecule type" value="Genomic_DNA"/>
</dbReference>
<protein>
    <submittedName>
        <fullName evidence="15">TonB-dependent receptor</fullName>
    </submittedName>
</protein>
<evidence type="ECO:0000256" key="9">
    <source>
        <dbReference type="ARBA" id="ARBA00023237"/>
    </source>
</evidence>
<dbReference type="AlphaFoldDB" id="A0A9D9HJA7"/>
<evidence type="ECO:0000259" key="13">
    <source>
        <dbReference type="Pfam" id="PF00593"/>
    </source>
</evidence>
<dbReference type="InterPro" id="IPR039426">
    <property type="entry name" value="TonB-dep_rcpt-like"/>
</dbReference>
<proteinExistence type="inferred from homology"/>
<dbReference type="InterPro" id="IPR000531">
    <property type="entry name" value="Beta-barrel_TonB"/>
</dbReference>
<keyword evidence="4 10" id="KW-0812">Transmembrane</keyword>
<keyword evidence="7 10" id="KW-0472">Membrane</keyword>
<evidence type="ECO:0000313" key="15">
    <source>
        <dbReference type="EMBL" id="MBO8454867.1"/>
    </source>
</evidence>
<feature type="chain" id="PRO_5038780050" evidence="12">
    <location>
        <begin position="23"/>
        <end position="705"/>
    </location>
</feature>
<keyword evidence="2 10" id="KW-0813">Transport</keyword>
<comment type="caution">
    <text evidence="15">The sequence shown here is derived from an EMBL/GenBank/DDBJ whole genome shotgun (WGS) entry which is preliminary data.</text>
</comment>
<dbReference type="Gene3D" id="2.170.130.10">
    <property type="entry name" value="TonB-dependent receptor, plug domain"/>
    <property type="match status" value="1"/>
</dbReference>
<dbReference type="SUPFAM" id="SSF56935">
    <property type="entry name" value="Porins"/>
    <property type="match status" value="1"/>
</dbReference>
<keyword evidence="8 15" id="KW-0675">Receptor</keyword>
<keyword evidence="5 12" id="KW-0732">Signal</keyword>
<dbReference type="Pfam" id="PF00593">
    <property type="entry name" value="TonB_dep_Rec_b-barrel"/>
    <property type="match status" value="1"/>
</dbReference>
<evidence type="ECO:0000256" key="10">
    <source>
        <dbReference type="PROSITE-ProRule" id="PRU01360"/>
    </source>
</evidence>
<dbReference type="GO" id="GO:0009279">
    <property type="term" value="C:cell outer membrane"/>
    <property type="evidence" value="ECO:0007669"/>
    <property type="project" value="UniProtKB-SubCell"/>
</dbReference>
<reference evidence="15" key="1">
    <citation type="submission" date="2020-10" db="EMBL/GenBank/DDBJ databases">
        <authorList>
            <person name="Gilroy R."/>
        </authorList>
    </citation>
    <scope>NUCLEOTIDE SEQUENCE</scope>
    <source>
        <strain evidence="15">B1-3475</strain>
    </source>
</reference>
<evidence type="ECO:0000256" key="8">
    <source>
        <dbReference type="ARBA" id="ARBA00023170"/>
    </source>
</evidence>
<name>A0A9D9HJA7_9BACT</name>
<comment type="similarity">
    <text evidence="10 11">Belongs to the TonB-dependent receptor family.</text>
</comment>
<dbReference type="InterPro" id="IPR037066">
    <property type="entry name" value="Plug_dom_sf"/>
</dbReference>
<reference evidence="15" key="2">
    <citation type="journal article" date="2021" name="PeerJ">
        <title>Extensive microbial diversity within the chicken gut microbiome revealed by metagenomics and culture.</title>
        <authorList>
            <person name="Gilroy R."/>
            <person name="Ravi A."/>
            <person name="Getino M."/>
            <person name="Pursley I."/>
            <person name="Horton D.L."/>
            <person name="Alikhan N.F."/>
            <person name="Baker D."/>
            <person name="Gharbi K."/>
            <person name="Hall N."/>
            <person name="Watson M."/>
            <person name="Adriaenssens E.M."/>
            <person name="Foster-Nyarko E."/>
            <person name="Jarju S."/>
            <person name="Secka A."/>
            <person name="Antonio M."/>
            <person name="Oren A."/>
            <person name="Chaudhuri R.R."/>
            <person name="La Ragione R."/>
            <person name="Hildebrand F."/>
            <person name="Pallen M.J."/>
        </authorList>
    </citation>
    <scope>NUCLEOTIDE SEQUENCE</scope>
    <source>
        <strain evidence="15">B1-3475</strain>
    </source>
</reference>
<dbReference type="PANTHER" id="PTHR30069">
    <property type="entry name" value="TONB-DEPENDENT OUTER MEMBRANE RECEPTOR"/>
    <property type="match status" value="1"/>
</dbReference>
<sequence>MHPIVQMYALLMLVPLSLPVQAMEEYADTLNIREARVTSSRRFAGTGTRVTVFDTLALRENISVSLSDLLTYNSSVFVKQSGRASLSTISFRGTSSSHTKVLWNGMEINSPMLGMTDFSLIPSFLTDQAVLLHGPASVDAGSGGLGGAVMLSTGSRPAEGFSMQYVQGFGSFVTADGYLRISYGGRHFSSSTRAVFSSSRNDFSYVNTDKNENIYDADMNIIGTFHPVEKNRNGAWLDMHFLQDFRYDWDSGSSLVWSSWYLRSRRQLPQLTVDYGDPVDFLNEQREDTFRSVATFSCSPGGFSTLRASAGYAGTALDYDYARDGGSGSLTYMTKSRSRTNTLFLHGNFSTDLGRKWHLKADLSLDRHFVRSADEAAAMGKGIGYVASRTEASLLVEARWQPVPRAGVCIAAREELYDRKFSPLIPSLSAEYLLSRKGNVFLKASVCRNFRYPTLNDWYFLPGGNPDLKPEQGVSYDAGYSFAAVSAGGKFSLSGEGAWFDSYIDDWILWLPEGSRKNFYTPVNLKKVHAYGVEQSLSGKWNFAGDWLLEAHGNFTWSPSVNVGEPMDKWDESVGKQLVYIPEYSASLSAALSWKSWRLLYKWCWYSDRYTMSSNDLTISGYVPDYFMNDVTLSKGFALKWADIAASLAVRNLFDEDYVTVLSRPMPGINFEVFLAITPKFRKRRLHEETAHVFSAGDALPDHGR</sequence>
<evidence type="ECO:0000256" key="5">
    <source>
        <dbReference type="ARBA" id="ARBA00022729"/>
    </source>
</evidence>
<evidence type="ECO:0000256" key="12">
    <source>
        <dbReference type="SAM" id="SignalP"/>
    </source>
</evidence>
<keyword evidence="3 10" id="KW-1134">Transmembrane beta strand</keyword>
<keyword evidence="6 11" id="KW-0798">TonB box</keyword>
<dbReference type="Gene3D" id="2.40.170.20">
    <property type="entry name" value="TonB-dependent receptor, beta-barrel domain"/>
    <property type="match status" value="1"/>
</dbReference>
<evidence type="ECO:0000256" key="11">
    <source>
        <dbReference type="RuleBase" id="RU003357"/>
    </source>
</evidence>
<dbReference type="GO" id="GO:0015344">
    <property type="term" value="F:siderophore uptake transmembrane transporter activity"/>
    <property type="evidence" value="ECO:0007669"/>
    <property type="project" value="TreeGrafter"/>
</dbReference>
<dbReference type="Proteomes" id="UP000823617">
    <property type="component" value="Unassembled WGS sequence"/>
</dbReference>
<keyword evidence="9 10" id="KW-0998">Cell outer membrane</keyword>
<feature type="domain" description="TonB-dependent receptor plug" evidence="14">
    <location>
        <begin position="47"/>
        <end position="148"/>
    </location>
</feature>
<feature type="domain" description="TonB-dependent receptor-like beta-barrel" evidence="13">
    <location>
        <begin position="245"/>
        <end position="653"/>
    </location>
</feature>
<feature type="signal peptide" evidence="12">
    <location>
        <begin position="1"/>
        <end position="22"/>
    </location>
</feature>
<evidence type="ECO:0000256" key="2">
    <source>
        <dbReference type="ARBA" id="ARBA00022448"/>
    </source>
</evidence>
<organism evidence="15 16">
    <name type="scientific">Candidatus Cryptobacteroides intestinigallinarum</name>
    <dbReference type="NCBI Taxonomy" id="2840767"/>
    <lineage>
        <taxon>Bacteria</taxon>
        <taxon>Pseudomonadati</taxon>
        <taxon>Bacteroidota</taxon>
        <taxon>Bacteroidia</taxon>
        <taxon>Bacteroidales</taxon>
        <taxon>Candidatus Cryptobacteroides</taxon>
    </lineage>
</organism>
<dbReference type="PANTHER" id="PTHR30069:SF29">
    <property type="entry name" value="HEMOGLOBIN AND HEMOGLOBIN-HAPTOGLOBIN-BINDING PROTEIN 1-RELATED"/>
    <property type="match status" value="1"/>
</dbReference>